<dbReference type="Proteomes" id="UP001174936">
    <property type="component" value="Unassembled WGS sequence"/>
</dbReference>
<feature type="transmembrane region" description="Helical" evidence="1">
    <location>
        <begin position="251"/>
        <end position="269"/>
    </location>
</feature>
<keyword evidence="1" id="KW-1133">Transmembrane helix</keyword>
<protein>
    <submittedName>
        <fullName evidence="2">Uncharacterized protein</fullName>
    </submittedName>
</protein>
<keyword evidence="3" id="KW-1185">Reference proteome</keyword>
<name>A0AA39XWV9_9PEZI</name>
<gene>
    <name evidence="2" type="ORF">B0T16DRAFT_496027</name>
</gene>
<feature type="transmembrane region" description="Helical" evidence="1">
    <location>
        <begin position="92"/>
        <end position="112"/>
    </location>
</feature>
<dbReference type="EMBL" id="JAULSV010000006">
    <property type="protein sequence ID" value="KAK0641290.1"/>
    <property type="molecule type" value="Genomic_DNA"/>
</dbReference>
<feature type="transmembrane region" description="Helical" evidence="1">
    <location>
        <begin position="6"/>
        <end position="28"/>
    </location>
</feature>
<evidence type="ECO:0000313" key="3">
    <source>
        <dbReference type="Proteomes" id="UP001174936"/>
    </source>
</evidence>
<keyword evidence="1" id="KW-0812">Transmembrane</keyword>
<proteinExistence type="predicted"/>
<reference evidence="2" key="1">
    <citation type="submission" date="2023-06" db="EMBL/GenBank/DDBJ databases">
        <title>Genome-scale phylogeny and comparative genomics of the fungal order Sordariales.</title>
        <authorList>
            <consortium name="Lawrence Berkeley National Laboratory"/>
            <person name="Hensen N."/>
            <person name="Bonometti L."/>
            <person name="Westerberg I."/>
            <person name="Brannstrom I.O."/>
            <person name="Guillou S."/>
            <person name="Cros-Aarteil S."/>
            <person name="Calhoun S."/>
            <person name="Haridas S."/>
            <person name="Kuo A."/>
            <person name="Mondo S."/>
            <person name="Pangilinan J."/>
            <person name="Riley R."/>
            <person name="Labutti K."/>
            <person name="Andreopoulos B."/>
            <person name="Lipzen A."/>
            <person name="Chen C."/>
            <person name="Yanf M."/>
            <person name="Daum C."/>
            <person name="Ng V."/>
            <person name="Clum A."/>
            <person name="Steindorff A."/>
            <person name="Ohm R."/>
            <person name="Martin F."/>
            <person name="Silar P."/>
            <person name="Natvig D."/>
            <person name="Lalanne C."/>
            <person name="Gautier V."/>
            <person name="Ament-Velasquez S.L."/>
            <person name="Kruys A."/>
            <person name="Hutchinson M.I."/>
            <person name="Powell A.J."/>
            <person name="Barry K."/>
            <person name="Miller A.N."/>
            <person name="Grigoriev I.V."/>
            <person name="Debuchy R."/>
            <person name="Gladieux P."/>
            <person name="Thoren M.H."/>
            <person name="Johannesson H."/>
        </authorList>
    </citation>
    <scope>NUCLEOTIDE SEQUENCE</scope>
    <source>
        <strain evidence="2">SMH2532-1</strain>
    </source>
</reference>
<organism evidence="2 3">
    <name type="scientific">Cercophora newfieldiana</name>
    <dbReference type="NCBI Taxonomy" id="92897"/>
    <lineage>
        <taxon>Eukaryota</taxon>
        <taxon>Fungi</taxon>
        <taxon>Dikarya</taxon>
        <taxon>Ascomycota</taxon>
        <taxon>Pezizomycotina</taxon>
        <taxon>Sordariomycetes</taxon>
        <taxon>Sordariomycetidae</taxon>
        <taxon>Sordariales</taxon>
        <taxon>Lasiosphaeriaceae</taxon>
        <taxon>Cercophora</taxon>
    </lineage>
</organism>
<feature type="transmembrane region" description="Helical" evidence="1">
    <location>
        <begin position="132"/>
        <end position="151"/>
    </location>
</feature>
<evidence type="ECO:0000256" key="1">
    <source>
        <dbReference type="SAM" id="Phobius"/>
    </source>
</evidence>
<dbReference type="AlphaFoldDB" id="A0AA39XWV9"/>
<feature type="transmembrane region" description="Helical" evidence="1">
    <location>
        <begin position="163"/>
        <end position="192"/>
    </location>
</feature>
<evidence type="ECO:0000313" key="2">
    <source>
        <dbReference type="EMBL" id="KAK0641290.1"/>
    </source>
</evidence>
<sequence length="299" mass="32582">MTNPIIYAIVLLVLLIILFVGLVYYTVLTHRNIHSRNDPARTAFPHFRSTLHFFLGGTLFNVVTIAIILSLWNSPDYDYDRRTVNAINHISFISALLNSLASCTLIFTTAHLATGVRRAASGGSYNPRKIHFTVNILAGLAALLWVVFFIGRQVRLSQPGSGTIVSFVFAVLGLAGFVLLLIAAITVLVYAYRARKAVRELAVGGGYKGLMRRVLAVAWVNLVLFAWMIVSGILAGFGFGSSVGFWDILDVLVRQFGTFGLLVGVYYLGRMEKGGLWSSGIQGVEGLPLAVTGSNDVRV</sequence>
<comment type="caution">
    <text evidence="2">The sequence shown here is derived from an EMBL/GenBank/DDBJ whole genome shotgun (WGS) entry which is preliminary data.</text>
</comment>
<accession>A0AA39XWV9</accession>
<feature type="transmembrane region" description="Helical" evidence="1">
    <location>
        <begin position="49"/>
        <end position="72"/>
    </location>
</feature>
<feature type="transmembrane region" description="Helical" evidence="1">
    <location>
        <begin position="213"/>
        <end position="239"/>
    </location>
</feature>
<keyword evidence="1" id="KW-0472">Membrane</keyword>